<evidence type="ECO:0000313" key="3">
    <source>
        <dbReference type="EMBL" id="PZP35785.1"/>
    </source>
</evidence>
<feature type="signal peptide" evidence="2">
    <location>
        <begin position="1"/>
        <end position="23"/>
    </location>
</feature>
<feature type="chain" id="PRO_5016027927" description="TonB C-terminal domain-containing protein" evidence="2">
    <location>
        <begin position="24"/>
        <end position="124"/>
    </location>
</feature>
<evidence type="ECO:0000256" key="2">
    <source>
        <dbReference type="SAM" id="SignalP"/>
    </source>
</evidence>
<sequence length="124" mass="13463">MSRLPTLSVLALLALCATARAHAPAEPGPSAPPAHCPQAGEQLDELLASAMQRHALEGEVRMEFLVDASGRAELSAVEGARRYHGAVRRAVEALQCRAGEPQRYAVQIRFRDQQSVRLPQLTSR</sequence>
<dbReference type="SUPFAM" id="SSF74653">
    <property type="entry name" value="TolA/TonB C-terminal domain"/>
    <property type="match status" value="1"/>
</dbReference>
<organism evidence="3 4">
    <name type="scientific">Roseateles depolymerans</name>
    <dbReference type="NCBI Taxonomy" id="76731"/>
    <lineage>
        <taxon>Bacteria</taxon>
        <taxon>Pseudomonadati</taxon>
        <taxon>Pseudomonadota</taxon>
        <taxon>Betaproteobacteria</taxon>
        <taxon>Burkholderiales</taxon>
        <taxon>Sphaerotilaceae</taxon>
        <taxon>Roseateles</taxon>
    </lineage>
</organism>
<comment type="caution">
    <text evidence="3">The sequence shown here is derived from an EMBL/GenBank/DDBJ whole genome shotgun (WGS) entry which is preliminary data.</text>
</comment>
<dbReference type="Proteomes" id="UP000249633">
    <property type="component" value="Unassembled WGS sequence"/>
</dbReference>
<evidence type="ECO:0000313" key="4">
    <source>
        <dbReference type="Proteomes" id="UP000249633"/>
    </source>
</evidence>
<dbReference type="AlphaFoldDB" id="A0A2W5DV21"/>
<keyword evidence="2" id="KW-0732">Signal</keyword>
<evidence type="ECO:0000256" key="1">
    <source>
        <dbReference type="SAM" id="MobiDB-lite"/>
    </source>
</evidence>
<proteinExistence type="predicted"/>
<dbReference type="Gene3D" id="3.30.2420.10">
    <property type="entry name" value="TonB"/>
    <property type="match status" value="1"/>
</dbReference>
<reference evidence="3 4" key="1">
    <citation type="submission" date="2017-08" db="EMBL/GenBank/DDBJ databases">
        <title>Infants hospitalized years apart are colonized by the same room-sourced microbial strains.</title>
        <authorList>
            <person name="Brooks B."/>
            <person name="Olm M.R."/>
            <person name="Firek B.A."/>
            <person name="Baker R."/>
            <person name="Thomas B.C."/>
            <person name="Morowitz M.J."/>
            <person name="Banfield J.F."/>
        </authorList>
    </citation>
    <scope>NUCLEOTIDE SEQUENCE [LARGE SCALE GENOMIC DNA]</scope>
    <source>
        <strain evidence="3">S2_012_000_R2_81</strain>
    </source>
</reference>
<dbReference type="EMBL" id="QFOD01000002">
    <property type="protein sequence ID" value="PZP35785.1"/>
    <property type="molecule type" value="Genomic_DNA"/>
</dbReference>
<feature type="region of interest" description="Disordered" evidence="1">
    <location>
        <begin position="22"/>
        <end position="41"/>
    </location>
</feature>
<evidence type="ECO:0008006" key="5">
    <source>
        <dbReference type="Google" id="ProtNLM"/>
    </source>
</evidence>
<protein>
    <recommendedName>
        <fullName evidence="5">TonB C-terminal domain-containing protein</fullName>
    </recommendedName>
</protein>
<name>A0A2W5DV21_9BURK</name>
<accession>A0A2W5DV21</accession>
<feature type="compositionally biased region" description="Pro residues" evidence="1">
    <location>
        <begin position="26"/>
        <end position="35"/>
    </location>
</feature>
<gene>
    <name evidence="3" type="ORF">DI603_03200</name>
</gene>